<evidence type="ECO:0000256" key="7">
    <source>
        <dbReference type="SAM" id="Phobius"/>
    </source>
</evidence>
<evidence type="ECO:0000256" key="5">
    <source>
        <dbReference type="ARBA" id="ARBA00022777"/>
    </source>
</evidence>
<dbReference type="Gene3D" id="1.10.287.130">
    <property type="match status" value="1"/>
</dbReference>
<dbReference type="InterPro" id="IPR005467">
    <property type="entry name" value="His_kinase_dom"/>
</dbReference>
<reference evidence="9 10" key="1">
    <citation type="submission" date="2013-04" db="EMBL/GenBank/DDBJ databases">
        <title>The Genome Sequence of Parabacteroides goldsteinii DSM 19448.</title>
        <authorList>
            <consortium name="The Broad Institute Genomics Platform"/>
            <person name="Earl A."/>
            <person name="Ward D."/>
            <person name="Feldgarden M."/>
            <person name="Gevers D."/>
            <person name="Martens E."/>
            <person name="Sakamoto M."/>
            <person name="Benno Y."/>
            <person name="Song Y."/>
            <person name="Liu C."/>
            <person name="Lee J."/>
            <person name="Bolanos M."/>
            <person name="Vaisanen M.L."/>
            <person name="Finegold S.M."/>
            <person name="Walker B."/>
            <person name="Young S."/>
            <person name="Zeng Q."/>
            <person name="Gargeya S."/>
            <person name="Fitzgerald M."/>
            <person name="Haas B."/>
            <person name="Abouelleil A."/>
            <person name="Allen A.W."/>
            <person name="Alvarado L."/>
            <person name="Arachchi H.M."/>
            <person name="Berlin A.M."/>
            <person name="Chapman S.B."/>
            <person name="Gainer-Dewar J."/>
            <person name="Goldberg J."/>
            <person name="Griggs A."/>
            <person name="Gujja S."/>
            <person name="Hansen M."/>
            <person name="Howarth C."/>
            <person name="Imamovic A."/>
            <person name="Ireland A."/>
            <person name="Larimer J."/>
            <person name="McCowan C."/>
            <person name="Murphy C."/>
            <person name="Pearson M."/>
            <person name="Poon T.W."/>
            <person name="Priest M."/>
            <person name="Roberts A."/>
            <person name="Saif S."/>
            <person name="Shea T."/>
            <person name="Sisk P."/>
            <person name="Sykes S."/>
            <person name="Wortman J."/>
            <person name="Nusbaum C."/>
            <person name="Birren B."/>
        </authorList>
    </citation>
    <scope>NUCLEOTIDE SEQUENCE [LARGE SCALE GENOMIC DNA]</scope>
    <source>
        <strain evidence="9 10">DSM 19448</strain>
    </source>
</reference>
<keyword evidence="6" id="KW-0902">Two-component regulatory system</keyword>
<dbReference type="Pfam" id="PF00512">
    <property type="entry name" value="HisKA"/>
    <property type="match status" value="1"/>
</dbReference>
<dbReference type="CDD" id="cd00082">
    <property type="entry name" value="HisKA"/>
    <property type="match status" value="1"/>
</dbReference>
<dbReference type="InterPro" id="IPR004358">
    <property type="entry name" value="Sig_transdc_His_kin-like_C"/>
</dbReference>
<evidence type="ECO:0000256" key="1">
    <source>
        <dbReference type="ARBA" id="ARBA00000085"/>
    </source>
</evidence>
<keyword evidence="7" id="KW-1133">Transmembrane helix</keyword>
<keyword evidence="5" id="KW-0418">Kinase</keyword>
<sequence>MSNRILSVQYILILVLFFILNSSCNQTTPHKHILIIQSYEAGLPAYKKMKNIFAEQLRKRDIHAEVHTLYLDGTKKTEKKQKLTIYEELNRLSSWNPDIILTCDDPALNALLTCGHPSVKTTPIVFTGANYPNVPFIQKQSNITGFRDKPDYRTNIELIEQLIGKCIVVRVTDDIYADKIILADMDEQIKDICKTNNIFSPDKIRLSGKRGTSISKNKKIIPDAMYISTINGKSTRSLIKGLGENYYNKAYLAIKRDYLTLSLGRFSSFPGFSVLNEMVGYNYGVIGGYVTTQQEQTTLAANRIADILNGAPVSNFPQITEAGKKYIFDYKILDQWGISLNKLPIDSEIVNIPFYIRYQFYIICIAVLLGIILIIIIIYQRMLYKREAAHKKEVQENLKHEKEFLSFALESGNIFTFRYKNGTFYFDKEFYHYLNMPEEPISAERFSKAIHQDEQADFQLNRYKLDHGFPSRQITRRRYDFNGQGHQWWEFRYAQNTNIKTAGNDYSVEVNGLCLNIQQIKETEINLTKALKKAEESDKMKSAFLANMSHEIRTPLNAIVGFSQLLSSDMELEQDEKNEFIGLINMNNDLLLKLISDILDLSRIESGQISFTYADCDLNQLVEDIFNTHRVLMPQGVELLKEVPEIPAIINTDRFRLTQVVTNFINNATKFTTHGYIKVKYEYDTEHILLSVEDTGKGIPKDKIKQVFERFQKLDEFAKGTGLGLAISLSIIKTFKGTILLDSEEGKGSKFTISLPYTPQ</sequence>
<keyword evidence="4" id="KW-0808">Transferase</keyword>
<proteinExistence type="predicted"/>
<dbReference type="InterPro" id="IPR050736">
    <property type="entry name" value="Sensor_HK_Regulatory"/>
</dbReference>
<dbReference type="PRINTS" id="PR00344">
    <property type="entry name" value="BCTRLSENSOR"/>
</dbReference>
<evidence type="ECO:0000313" key="9">
    <source>
        <dbReference type="EMBL" id="KKB53469.1"/>
    </source>
</evidence>
<keyword evidence="7" id="KW-0472">Membrane</keyword>
<dbReference type="EC" id="2.7.13.3" evidence="2"/>
<dbReference type="InterPro" id="IPR036890">
    <property type="entry name" value="HATPase_C_sf"/>
</dbReference>
<name>A0A0F5J6N9_9BACT</name>
<evidence type="ECO:0000256" key="2">
    <source>
        <dbReference type="ARBA" id="ARBA00012438"/>
    </source>
</evidence>
<keyword evidence="7" id="KW-0812">Transmembrane</keyword>
<dbReference type="SUPFAM" id="SSF47384">
    <property type="entry name" value="Homodimeric domain of signal transducing histidine kinase"/>
    <property type="match status" value="1"/>
</dbReference>
<dbReference type="SMART" id="SM00388">
    <property type="entry name" value="HisKA"/>
    <property type="match status" value="1"/>
</dbReference>
<dbReference type="Pfam" id="PF02518">
    <property type="entry name" value="HATPase_c"/>
    <property type="match status" value="1"/>
</dbReference>
<dbReference type="HOGENOM" id="CLU_000445_38_3_10"/>
<evidence type="ECO:0000313" key="10">
    <source>
        <dbReference type="Proteomes" id="UP000033047"/>
    </source>
</evidence>
<comment type="catalytic activity">
    <reaction evidence="1">
        <text>ATP + protein L-histidine = ADP + protein N-phospho-L-histidine.</text>
        <dbReference type="EC" id="2.7.13.3"/>
    </reaction>
</comment>
<comment type="caution">
    <text evidence="9">The sequence shown here is derived from an EMBL/GenBank/DDBJ whole genome shotgun (WGS) entry which is preliminary data.</text>
</comment>
<organism evidence="9 10">
    <name type="scientific">Parabacteroides goldsteinii DSM 19448 = WAL 12034</name>
    <dbReference type="NCBI Taxonomy" id="927665"/>
    <lineage>
        <taxon>Bacteria</taxon>
        <taxon>Pseudomonadati</taxon>
        <taxon>Bacteroidota</taxon>
        <taxon>Bacteroidia</taxon>
        <taxon>Bacteroidales</taxon>
        <taxon>Tannerellaceae</taxon>
        <taxon>Parabacteroides</taxon>
    </lineage>
</organism>
<accession>A0A0F5J6N9</accession>
<evidence type="ECO:0000256" key="3">
    <source>
        <dbReference type="ARBA" id="ARBA00022553"/>
    </source>
</evidence>
<dbReference type="RefSeq" id="WP_046146713.1">
    <property type="nucleotide sequence ID" value="NZ_KQ033913.1"/>
</dbReference>
<feature type="transmembrane region" description="Helical" evidence="7">
    <location>
        <begin position="358"/>
        <end position="379"/>
    </location>
</feature>
<dbReference type="InterPro" id="IPR003594">
    <property type="entry name" value="HATPase_dom"/>
</dbReference>
<dbReference type="STRING" id="927665.HMPREF1535_03010"/>
<dbReference type="SMART" id="SM00387">
    <property type="entry name" value="HATPase_c"/>
    <property type="match status" value="1"/>
</dbReference>
<gene>
    <name evidence="9" type="ORF">HMPREF1535_03010</name>
</gene>
<dbReference type="Gene3D" id="3.30.565.10">
    <property type="entry name" value="Histidine kinase-like ATPase, C-terminal domain"/>
    <property type="match status" value="1"/>
</dbReference>
<feature type="domain" description="Histidine kinase" evidence="8">
    <location>
        <begin position="547"/>
        <end position="759"/>
    </location>
</feature>
<evidence type="ECO:0000256" key="4">
    <source>
        <dbReference type="ARBA" id="ARBA00022679"/>
    </source>
</evidence>
<dbReference type="PANTHER" id="PTHR43711:SF31">
    <property type="entry name" value="HISTIDINE KINASE"/>
    <property type="match status" value="1"/>
</dbReference>
<dbReference type="SUPFAM" id="SSF55874">
    <property type="entry name" value="ATPase domain of HSP90 chaperone/DNA topoisomerase II/histidine kinase"/>
    <property type="match status" value="1"/>
</dbReference>
<evidence type="ECO:0000256" key="6">
    <source>
        <dbReference type="ARBA" id="ARBA00023012"/>
    </source>
</evidence>
<protein>
    <recommendedName>
        <fullName evidence="2">histidine kinase</fullName>
        <ecNumber evidence="2">2.7.13.3</ecNumber>
    </recommendedName>
</protein>
<evidence type="ECO:0000259" key="8">
    <source>
        <dbReference type="PROSITE" id="PS50109"/>
    </source>
</evidence>
<dbReference type="Proteomes" id="UP000033047">
    <property type="component" value="Unassembled WGS sequence"/>
</dbReference>
<dbReference type="FunFam" id="3.30.565.10:FF:000006">
    <property type="entry name" value="Sensor histidine kinase WalK"/>
    <property type="match status" value="1"/>
</dbReference>
<dbReference type="GO" id="GO:0000155">
    <property type="term" value="F:phosphorelay sensor kinase activity"/>
    <property type="evidence" value="ECO:0007669"/>
    <property type="project" value="InterPro"/>
</dbReference>
<dbReference type="AlphaFoldDB" id="A0A0F5J6N9"/>
<dbReference type="PANTHER" id="PTHR43711">
    <property type="entry name" value="TWO-COMPONENT HISTIDINE KINASE"/>
    <property type="match status" value="1"/>
</dbReference>
<dbReference type="InterPro" id="IPR036097">
    <property type="entry name" value="HisK_dim/P_sf"/>
</dbReference>
<dbReference type="Gene3D" id="3.40.50.2300">
    <property type="match status" value="1"/>
</dbReference>
<keyword evidence="3" id="KW-0597">Phosphoprotein</keyword>
<dbReference type="PATRIC" id="fig|927665.4.peg.3093"/>
<dbReference type="InterPro" id="IPR003661">
    <property type="entry name" value="HisK_dim/P_dom"/>
</dbReference>
<dbReference type="PROSITE" id="PS50109">
    <property type="entry name" value="HIS_KIN"/>
    <property type="match status" value="1"/>
</dbReference>
<dbReference type="EMBL" id="AQHV01000014">
    <property type="protein sequence ID" value="KKB53469.1"/>
    <property type="molecule type" value="Genomic_DNA"/>
</dbReference>